<feature type="domain" description="AB hydrolase-1" evidence="1">
    <location>
        <begin position="6"/>
        <end position="240"/>
    </location>
</feature>
<dbReference type="InterPro" id="IPR029058">
    <property type="entry name" value="AB_hydrolase_fold"/>
</dbReference>
<dbReference type="RefSeq" id="WP_073058422.1">
    <property type="nucleotide sequence ID" value="NZ_FQUP01000008.1"/>
</dbReference>
<keyword evidence="3" id="KW-1185">Reference proteome</keyword>
<dbReference type="AlphaFoldDB" id="A0A1M5N9D4"/>
<name>A0A1M5N9D4_9HYPH</name>
<evidence type="ECO:0000313" key="3">
    <source>
        <dbReference type="Proteomes" id="UP000184485"/>
    </source>
</evidence>
<dbReference type="Gene3D" id="3.40.50.1820">
    <property type="entry name" value="alpha/beta hydrolase"/>
    <property type="match status" value="1"/>
</dbReference>
<reference evidence="2 3" key="1">
    <citation type="submission" date="2016-11" db="EMBL/GenBank/DDBJ databases">
        <authorList>
            <person name="Jaros S."/>
            <person name="Januszkiewicz K."/>
            <person name="Wedrychowicz H."/>
        </authorList>
    </citation>
    <scope>NUCLEOTIDE SEQUENCE [LARGE SCALE GENOMIC DNA]</scope>
    <source>
        <strain evidence="2 3">DSM 19436</strain>
    </source>
</reference>
<dbReference type="EMBL" id="FQUP01000008">
    <property type="protein sequence ID" value="SHG86130.1"/>
    <property type="molecule type" value="Genomic_DNA"/>
</dbReference>
<proteinExistence type="predicted"/>
<accession>A0A1M5N9D4</accession>
<dbReference type="InterPro" id="IPR052897">
    <property type="entry name" value="Sec-Metab_Biosynth_Hydrolase"/>
</dbReference>
<sequence length="251" mass="26303">MSRPAFLLLHGAWAGRWVWDAVAPLLVAAGHAVVTPDLPGRAPWADGNGVTVSDMVDHALAAIAGTYGPFIVVGHSGGGIVATMVTERLVVRQPGSAAGLVYLAGMMLPSGMGFPEACRIAGAPPPQGIEPFLRPTADGLGTWVPPKAAEDIFFQCADPADARAAAARLNAQLNTSWMIAPHWTAEGAGTVPRLYIEALQDRSVPIAVQRTMRRLVPGARIATIDTDHAPQLSCPDRVASILLDFDGSHLS</sequence>
<evidence type="ECO:0000313" key="2">
    <source>
        <dbReference type="EMBL" id="SHG86130.1"/>
    </source>
</evidence>
<protein>
    <submittedName>
        <fullName evidence="2">Pimeloyl-ACP methyl ester carboxylesterase</fullName>
    </submittedName>
</protein>
<dbReference type="Proteomes" id="UP000184485">
    <property type="component" value="Unassembled WGS sequence"/>
</dbReference>
<dbReference type="PANTHER" id="PTHR37017">
    <property type="entry name" value="AB HYDROLASE-1 DOMAIN-CONTAINING PROTEIN-RELATED"/>
    <property type="match status" value="1"/>
</dbReference>
<dbReference type="SUPFAM" id="SSF53474">
    <property type="entry name" value="alpha/beta-Hydrolases"/>
    <property type="match status" value="1"/>
</dbReference>
<gene>
    <name evidence="2" type="ORF">SAMN02745157_4954</name>
</gene>
<evidence type="ECO:0000259" key="1">
    <source>
        <dbReference type="Pfam" id="PF12697"/>
    </source>
</evidence>
<organism evidence="2 3">
    <name type="scientific">Kaistia soli DSM 19436</name>
    <dbReference type="NCBI Taxonomy" id="1122133"/>
    <lineage>
        <taxon>Bacteria</taxon>
        <taxon>Pseudomonadati</taxon>
        <taxon>Pseudomonadota</taxon>
        <taxon>Alphaproteobacteria</taxon>
        <taxon>Hyphomicrobiales</taxon>
        <taxon>Kaistiaceae</taxon>
        <taxon>Kaistia</taxon>
    </lineage>
</organism>
<dbReference type="PANTHER" id="PTHR37017:SF11">
    <property type="entry name" value="ESTERASE_LIPASE_THIOESTERASE DOMAIN-CONTAINING PROTEIN"/>
    <property type="match status" value="1"/>
</dbReference>
<dbReference type="OrthoDB" id="9814966at2"/>
<dbReference type="Pfam" id="PF12697">
    <property type="entry name" value="Abhydrolase_6"/>
    <property type="match status" value="1"/>
</dbReference>
<dbReference type="InterPro" id="IPR000073">
    <property type="entry name" value="AB_hydrolase_1"/>
</dbReference>
<dbReference type="STRING" id="1122133.SAMN02745157_4954"/>